<organism evidence="3 4">
    <name type="scientific">Lasiosphaeris hirsuta</name>
    <dbReference type="NCBI Taxonomy" id="260670"/>
    <lineage>
        <taxon>Eukaryota</taxon>
        <taxon>Fungi</taxon>
        <taxon>Dikarya</taxon>
        <taxon>Ascomycota</taxon>
        <taxon>Pezizomycotina</taxon>
        <taxon>Sordariomycetes</taxon>
        <taxon>Sordariomycetidae</taxon>
        <taxon>Sordariales</taxon>
        <taxon>Lasiosphaeriaceae</taxon>
        <taxon>Lasiosphaeris</taxon>
    </lineage>
</organism>
<dbReference type="EMBL" id="JAUKUA010000005">
    <property type="protein sequence ID" value="KAK0711214.1"/>
    <property type="molecule type" value="Genomic_DNA"/>
</dbReference>
<accession>A0AA40DPG5</accession>
<keyword evidence="4" id="KW-1185">Reference proteome</keyword>
<feature type="region of interest" description="Disordered" evidence="1">
    <location>
        <begin position="367"/>
        <end position="407"/>
    </location>
</feature>
<name>A0AA40DPG5_9PEZI</name>
<feature type="compositionally biased region" description="Pro residues" evidence="1">
    <location>
        <begin position="428"/>
        <end position="446"/>
    </location>
</feature>
<evidence type="ECO:0000313" key="3">
    <source>
        <dbReference type="EMBL" id="KAK0711214.1"/>
    </source>
</evidence>
<evidence type="ECO:0000256" key="1">
    <source>
        <dbReference type="SAM" id="MobiDB-lite"/>
    </source>
</evidence>
<evidence type="ECO:0000259" key="2">
    <source>
        <dbReference type="Pfam" id="PF24483"/>
    </source>
</evidence>
<feature type="compositionally biased region" description="Acidic residues" evidence="1">
    <location>
        <begin position="604"/>
        <end position="613"/>
    </location>
</feature>
<gene>
    <name evidence="3" type="ORF">B0H67DRAFT_555230</name>
</gene>
<feature type="domain" description="DUF7582" evidence="2">
    <location>
        <begin position="210"/>
        <end position="357"/>
    </location>
</feature>
<dbReference type="InterPro" id="IPR056004">
    <property type="entry name" value="DUF7582"/>
</dbReference>
<dbReference type="Pfam" id="PF24483">
    <property type="entry name" value="DUF7582"/>
    <property type="match status" value="1"/>
</dbReference>
<protein>
    <recommendedName>
        <fullName evidence="2">DUF7582 domain-containing protein</fullName>
    </recommendedName>
</protein>
<feature type="region of interest" description="Disordered" evidence="1">
    <location>
        <begin position="596"/>
        <end position="618"/>
    </location>
</feature>
<comment type="caution">
    <text evidence="3">The sequence shown here is derived from an EMBL/GenBank/DDBJ whole genome shotgun (WGS) entry which is preliminary data.</text>
</comment>
<proteinExistence type="predicted"/>
<reference evidence="3" key="1">
    <citation type="submission" date="2023-06" db="EMBL/GenBank/DDBJ databases">
        <title>Genome-scale phylogeny and comparative genomics of the fungal order Sordariales.</title>
        <authorList>
            <consortium name="Lawrence Berkeley National Laboratory"/>
            <person name="Hensen N."/>
            <person name="Bonometti L."/>
            <person name="Westerberg I."/>
            <person name="Brannstrom I.O."/>
            <person name="Guillou S."/>
            <person name="Cros-Aarteil S."/>
            <person name="Calhoun S."/>
            <person name="Haridas S."/>
            <person name="Kuo A."/>
            <person name="Mondo S."/>
            <person name="Pangilinan J."/>
            <person name="Riley R."/>
            <person name="Labutti K."/>
            <person name="Andreopoulos B."/>
            <person name="Lipzen A."/>
            <person name="Chen C."/>
            <person name="Yanf M."/>
            <person name="Daum C."/>
            <person name="Ng V."/>
            <person name="Clum A."/>
            <person name="Steindorff A."/>
            <person name="Ohm R."/>
            <person name="Martin F."/>
            <person name="Silar P."/>
            <person name="Natvig D."/>
            <person name="Lalanne C."/>
            <person name="Gautier V."/>
            <person name="Ament-Velasquez S.L."/>
            <person name="Kruys A."/>
            <person name="Hutchinson M.I."/>
            <person name="Powell A.J."/>
            <person name="Barry K."/>
            <person name="Miller A.N."/>
            <person name="Grigoriev I.V."/>
            <person name="Debuchy R."/>
            <person name="Gladieux P."/>
            <person name="Thoren M.H."/>
            <person name="Johannesson H."/>
        </authorList>
    </citation>
    <scope>NUCLEOTIDE SEQUENCE</scope>
    <source>
        <strain evidence="3">SMH4607-1</strain>
    </source>
</reference>
<evidence type="ECO:0000313" key="4">
    <source>
        <dbReference type="Proteomes" id="UP001172102"/>
    </source>
</evidence>
<dbReference type="AlphaFoldDB" id="A0AA40DPG5"/>
<sequence length="691" mass="75404">MAPSQSLKDRISSPLEAGASIADGHQLPSRMNAALEYVSKKLSRKAVDITVLVVRRDYQLSTSPLPSPRFFSPLVSPVSLPGSAVVSPVGTPLRPAFVASPMSAFKQFVRPNAPAFPTAERMVNVNPDYLRNSTVSPAFSDTSMTSASTVATASTSDSTFSHRLRWPGSPTNHGSVPMTPATPFTVASSATATTDTGSAVSGAFLQSPSQFGIRLVHVGPVGLREERILSQTIEKTTRKFKIGADWLPQVVSPTTLGLPVDLIHRSLAQNEVLFSSESLTLLSLDHLYTFRTALQSYARTLSPCRLEDAVDELRRLILANSRQRLRKSSLLGAYRWLDPVSDSALADVCRMYSRAYGGLEGESGVENDIDSIPAWPLPNLEVPQPPKKRGQQEPQQPTQPLENSPPQLPLEITAFEMDWSDGEGESIPSPPPPPPPLIPPPPPPPAWSHSPRQLRITPVGGRWSPGEEKELFDGDNDFDLDEDQIELDAIEAWYREVQLQPVDIHLDVSPVETVILSDDYGEAVSELEPVVGTELLPEMDELRRTTQKLAPQAAGRNIVLKLQTTFDKPKRRSIQQVQGGVAEEGAEQALKEVGNPELVSPIGGDEEEEEEEELTARPRSAVVTLPLPPARWNTFSIDSILREEATAILSPLQQLGPATPNGYDDISPITRGEWGFLIGNQHRTAAVEMMM</sequence>
<dbReference type="Proteomes" id="UP001172102">
    <property type="component" value="Unassembled WGS sequence"/>
</dbReference>
<feature type="region of interest" description="Disordered" evidence="1">
    <location>
        <begin position="420"/>
        <end position="451"/>
    </location>
</feature>